<protein>
    <recommendedName>
        <fullName evidence="4">Golgi apparatus membrane protein TVP38</fullName>
    </recommendedName>
    <alternativeName>
        <fullName evidence="5">Golgi apparatus membrane protein tvp38</fullName>
    </alternativeName>
</protein>
<dbReference type="PANTHER" id="PTHR47549:SF1">
    <property type="entry name" value="GOLGI APPARATUS MEMBRANE PROTEIN TVP38"/>
    <property type="match status" value="1"/>
</dbReference>
<evidence type="ECO:0000256" key="1">
    <source>
        <dbReference type="ARBA" id="ARBA00002978"/>
    </source>
</evidence>
<feature type="transmembrane region" description="Helical" evidence="10">
    <location>
        <begin position="227"/>
        <end position="251"/>
    </location>
</feature>
<dbReference type="GO" id="GO:0000022">
    <property type="term" value="P:mitotic spindle elongation"/>
    <property type="evidence" value="ECO:0007669"/>
    <property type="project" value="TreeGrafter"/>
</dbReference>
<dbReference type="AlphaFoldDB" id="A0A9P7D4D3"/>
<keyword evidence="13" id="KW-1185">Reference proteome</keyword>
<dbReference type="Proteomes" id="UP000714275">
    <property type="component" value="Unassembled WGS sequence"/>
</dbReference>
<evidence type="ECO:0000259" key="11">
    <source>
        <dbReference type="Pfam" id="PF09335"/>
    </source>
</evidence>
<sequence>MVAALARAACFVKGLLQSARLRYQKLGLVGKALIWFIIFFYVCLAAFILVVTPARIAQFMYDVAQDVRHLPYGYTILIIVMIAASFPPFIGHITLLNLFGFTYGLRGFFPAAFASLAGSAIVFVTLRIMFSKRLHSWTSTNEKWQALETVIRSRGMPLIILIRVSSFPPWAWSNSLFASIAPVSLFQFFIATWFVLPKVMVYVFVGSRIARLSDGEQRNHMDIQTKIINSLLVVGGILLSVLASSLVYHLMQKEIKRLHDSPSERDELAAEALEAAEETPLLGSDSLSSP</sequence>
<organism evidence="12 13">
    <name type="scientific">Suillus placidus</name>
    <dbReference type="NCBI Taxonomy" id="48579"/>
    <lineage>
        <taxon>Eukaryota</taxon>
        <taxon>Fungi</taxon>
        <taxon>Dikarya</taxon>
        <taxon>Basidiomycota</taxon>
        <taxon>Agaricomycotina</taxon>
        <taxon>Agaricomycetes</taxon>
        <taxon>Agaricomycetidae</taxon>
        <taxon>Boletales</taxon>
        <taxon>Suillineae</taxon>
        <taxon>Suillaceae</taxon>
        <taxon>Suillus</taxon>
    </lineage>
</organism>
<evidence type="ECO:0000256" key="2">
    <source>
        <dbReference type="ARBA" id="ARBA00004653"/>
    </source>
</evidence>
<keyword evidence="6 10" id="KW-0812">Transmembrane</keyword>
<accession>A0A9P7D4D3</accession>
<keyword evidence="8" id="KW-0333">Golgi apparatus</keyword>
<feature type="transmembrane region" description="Helical" evidence="10">
    <location>
        <begin position="107"/>
        <end position="130"/>
    </location>
</feature>
<evidence type="ECO:0000256" key="5">
    <source>
        <dbReference type="ARBA" id="ARBA00020673"/>
    </source>
</evidence>
<name>A0A9P7D4D3_9AGAM</name>
<evidence type="ECO:0000256" key="8">
    <source>
        <dbReference type="ARBA" id="ARBA00023034"/>
    </source>
</evidence>
<evidence type="ECO:0000256" key="6">
    <source>
        <dbReference type="ARBA" id="ARBA00022692"/>
    </source>
</evidence>
<feature type="transmembrane region" description="Helical" evidence="10">
    <location>
        <begin position="72"/>
        <end position="95"/>
    </location>
</feature>
<comment type="caution">
    <text evidence="12">The sequence shown here is derived from an EMBL/GenBank/DDBJ whole genome shotgun (WGS) entry which is preliminary data.</text>
</comment>
<evidence type="ECO:0000256" key="7">
    <source>
        <dbReference type="ARBA" id="ARBA00022989"/>
    </source>
</evidence>
<evidence type="ECO:0000313" key="13">
    <source>
        <dbReference type="Proteomes" id="UP000714275"/>
    </source>
</evidence>
<evidence type="ECO:0000256" key="4">
    <source>
        <dbReference type="ARBA" id="ARBA00013533"/>
    </source>
</evidence>
<reference evidence="12" key="1">
    <citation type="journal article" date="2020" name="New Phytol.">
        <title>Comparative genomics reveals dynamic genome evolution in host specialist ectomycorrhizal fungi.</title>
        <authorList>
            <person name="Lofgren L.A."/>
            <person name="Nguyen N.H."/>
            <person name="Vilgalys R."/>
            <person name="Ruytinx J."/>
            <person name="Liao H.L."/>
            <person name="Branco S."/>
            <person name="Kuo A."/>
            <person name="LaButti K."/>
            <person name="Lipzen A."/>
            <person name="Andreopoulos W."/>
            <person name="Pangilinan J."/>
            <person name="Riley R."/>
            <person name="Hundley H."/>
            <person name="Na H."/>
            <person name="Barry K."/>
            <person name="Grigoriev I.V."/>
            <person name="Stajich J.E."/>
            <person name="Kennedy P.G."/>
        </authorList>
    </citation>
    <scope>NUCLEOTIDE SEQUENCE</scope>
    <source>
        <strain evidence="12">DOB743</strain>
    </source>
</reference>
<keyword evidence="7 10" id="KW-1133">Transmembrane helix</keyword>
<feature type="domain" description="VTT" evidence="11">
    <location>
        <begin position="94"/>
        <end position="207"/>
    </location>
</feature>
<comment type="function">
    <text evidence="1">Golgi membrane protein involved in vesicular trafficking and spindle migration.</text>
</comment>
<feature type="transmembrane region" description="Helical" evidence="10">
    <location>
        <begin position="184"/>
        <end position="206"/>
    </location>
</feature>
<proteinExistence type="inferred from homology"/>
<comment type="subcellular location">
    <subcellularLocation>
        <location evidence="2">Golgi apparatus membrane</location>
        <topology evidence="2">Multi-pass membrane protein</topology>
    </subcellularLocation>
</comment>
<gene>
    <name evidence="12" type="ORF">EV702DRAFT_1186177</name>
</gene>
<dbReference type="PANTHER" id="PTHR47549">
    <property type="entry name" value="GOLGI APPARATUS MEMBRANE PROTEIN TVP38-RELATED"/>
    <property type="match status" value="1"/>
</dbReference>
<dbReference type="EMBL" id="JABBWD010000011">
    <property type="protein sequence ID" value="KAG1779820.1"/>
    <property type="molecule type" value="Genomic_DNA"/>
</dbReference>
<dbReference type="Pfam" id="PF09335">
    <property type="entry name" value="VTT_dom"/>
    <property type="match status" value="1"/>
</dbReference>
<dbReference type="OrthoDB" id="166803at2759"/>
<dbReference type="InterPro" id="IPR051076">
    <property type="entry name" value="Golgi_membrane_TVP38/TMEM64"/>
</dbReference>
<evidence type="ECO:0000256" key="10">
    <source>
        <dbReference type="SAM" id="Phobius"/>
    </source>
</evidence>
<dbReference type="GO" id="GO:0000139">
    <property type="term" value="C:Golgi membrane"/>
    <property type="evidence" value="ECO:0007669"/>
    <property type="project" value="TreeGrafter"/>
</dbReference>
<evidence type="ECO:0000256" key="3">
    <source>
        <dbReference type="ARBA" id="ARBA00008640"/>
    </source>
</evidence>
<feature type="transmembrane region" description="Helical" evidence="10">
    <location>
        <begin position="28"/>
        <end position="51"/>
    </location>
</feature>
<evidence type="ECO:0000256" key="9">
    <source>
        <dbReference type="ARBA" id="ARBA00023136"/>
    </source>
</evidence>
<keyword evidence="9 10" id="KW-0472">Membrane</keyword>
<evidence type="ECO:0000313" key="12">
    <source>
        <dbReference type="EMBL" id="KAG1779820.1"/>
    </source>
</evidence>
<dbReference type="GO" id="GO:0016192">
    <property type="term" value="P:vesicle-mediated transport"/>
    <property type="evidence" value="ECO:0007669"/>
    <property type="project" value="TreeGrafter"/>
</dbReference>
<comment type="similarity">
    <text evidence="3">Belongs to the TVP38/TMEM64 family.</text>
</comment>
<dbReference type="InterPro" id="IPR032816">
    <property type="entry name" value="VTT_dom"/>
</dbReference>